<gene>
    <name evidence="1" type="ORF">BL240_09350</name>
</gene>
<proteinExistence type="predicted"/>
<dbReference type="RefSeq" id="WP_075044587.1">
    <property type="nucleotide sequence ID" value="NZ_CP018743.1"/>
</dbReference>
<dbReference type="EMBL" id="CP018743">
    <property type="protein sequence ID" value="APO81640.1"/>
    <property type="molecule type" value="Genomic_DNA"/>
</dbReference>
<evidence type="ECO:0000313" key="1">
    <source>
        <dbReference type="EMBL" id="APO81640.1"/>
    </source>
</evidence>
<reference evidence="1 2" key="1">
    <citation type="submission" date="2016-12" db="EMBL/GenBank/DDBJ databases">
        <title>Draft Genome Sequence of Mercury Resistant Pseudomonas DRA525.</title>
        <authorList>
            <person name="Drace K.M."/>
        </authorList>
    </citation>
    <scope>NUCLEOTIDE SEQUENCE [LARGE SCALE GENOMIC DNA]</scope>
    <source>
        <strain evidence="1 2">DRA525</strain>
    </source>
</reference>
<dbReference type="Proteomes" id="UP000185146">
    <property type="component" value="Chromosome"/>
</dbReference>
<accession>A0A1L5PNB6</accession>
<dbReference type="AlphaFoldDB" id="A0A1L5PNB6"/>
<protein>
    <submittedName>
        <fullName evidence="1">Uncharacterized protein</fullName>
    </submittedName>
</protein>
<evidence type="ECO:0000313" key="2">
    <source>
        <dbReference type="Proteomes" id="UP000185146"/>
    </source>
</evidence>
<sequence>MTKVAMIGGPPTQASEGWLKPMFPITGRAHYFEKEFELPALDGQGVAVSWHSLCGIDAVSTGKMPMFDAGNWVRCKRCEHQIEGRSAA</sequence>
<organism evidence="1 2">
    <name type="scientific">Pseudomonas putida</name>
    <name type="common">Arthrobacter siderocapsulatus</name>
    <dbReference type="NCBI Taxonomy" id="303"/>
    <lineage>
        <taxon>Bacteria</taxon>
        <taxon>Pseudomonadati</taxon>
        <taxon>Pseudomonadota</taxon>
        <taxon>Gammaproteobacteria</taxon>
        <taxon>Pseudomonadales</taxon>
        <taxon>Pseudomonadaceae</taxon>
        <taxon>Pseudomonas</taxon>
    </lineage>
</organism>
<name>A0A1L5PNB6_PSEPU</name>